<feature type="transmembrane region" description="Helical" evidence="5">
    <location>
        <begin position="242"/>
        <end position="260"/>
    </location>
</feature>
<feature type="transmembrane region" description="Helical" evidence="5">
    <location>
        <begin position="323"/>
        <end position="345"/>
    </location>
</feature>
<evidence type="ECO:0000313" key="7">
    <source>
        <dbReference type="EMBL" id="ORC90386.1"/>
    </source>
</evidence>
<feature type="transmembrane region" description="Helical" evidence="5">
    <location>
        <begin position="171"/>
        <end position="193"/>
    </location>
</feature>
<feature type="transmembrane region" description="Helical" evidence="5">
    <location>
        <begin position="280"/>
        <end position="302"/>
    </location>
</feature>
<dbReference type="AlphaFoldDB" id="A0A1X0P0B5"/>
<evidence type="ECO:0000256" key="4">
    <source>
        <dbReference type="ARBA" id="ARBA00023136"/>
    </source>
</evidence>
<keyword evidence="8" id="KW-1185">Reference proteome</keyword>
<comment type="subcellular location">
    <subcellularLocation>
        <location evidence="1">Membrane</location>
        <topology evidence="1">Multi-pass membrane protein</topology>
    </subcellularLocation>
</comment>
<dbReference type="OrthoDB" id="438545at2759"/>
<proteinExistence type="predicted"/>
<reference evidence="7 8" key="1">
    <citation type="submission" date="2017-03" db="EMBL/GenBank/DDBJ databases">
        <title>An alternative strategy for trypanosome survival in the mammalian bloodstream revealed through genome and transcriptome analysis of the ubiquitous bovine parasite Trypanosoma (Megatrypanum) theileri.</title>
        <authorList>
            <person name="Kelly S."/>
            <person name="Ivens A."/>
            <person name="Mott A."/>
            <person name="O'Neill E."/>
            <person name="Emms D."/>
            <person name="Macleod O."/>
            <person name="Voorheis P."/>
            <person name="Matthews J."/>
            <person name="Matthews K."/>
            <person name="Carrington M."/>
        </authorList>
    </citation>
    <scope>NUCLEOTIDE SEQUENCE [LARGE SCALE GENOMIC DNA]</scope>
    <source>
        <strain evidence="7">Edinburgh</strain>
    </source>
</reference>
<name>A0A1X0P0B5_9TRYP</name>
<dbReference type="GO" id="GO:0015179">
    <property type="term" value="F:L-amino acid transmembrane transporter activity"/>
    <property type="evidence" value="ECO:0007669"/>
    <property type="project" value="TreeGrafter"/>
</dbReference>
<gene>
    <name evidence="7" type="ORF">TM35_000081840</name>
</gene>
<feature type="transmembrane region" description="Helical" evidence="5">
    <location>
        <begin position="371"/>
        <end position="391"/>
    </location>
</feature>
<dbReference type="PANTHER" id="PTHR22950">
    <property type="entry name" value="AMINO ACID TRANSPORTER"/>
    <property type="match status" value="1"/>
</dbReference>
<evidence type="ECO:0000256" key="5">
    <source>
        <dbReference type="SAM" id="Phobius"/>
    </source>
</evidence>
<keyword evidence="3 5" id="KW-1133">Transmembrane helix</keyword>
<evidence type="ECO:0000256" key="2">
    <source>
        <dbReference type="ARBA" id="ARBA00022692"/>
    </source>
</evidence>
<evidence type="ECO:0000256" key="3">
    <source>
        <dbReference type="ARBA" id="ARBA00022989"/>
    </source>
</evidence>
<feature type="transmembrane region" description="Helical" evidence="5">
    <location>
        <begin position="526"/>
        <end position="546"/>
    </location>
</feature>
<dbReference type="PANTHER" id="PTHR22950:SF682">
    <property type="entry name" value="TRANSMEMBRANE AMINO ACID TRANSPORTER FAMILY PROTEIN"/>
    <property type="match status" value="1"/>
</dbReference>
<dbReference type="RefSeq" id="XP_028884452.1">
    <property type="nucleotide sequence ID" value="XM_029024049.1"/>
</dbReference>
<dbReference type="EMBL" id="NBCO01000008">
    <property type="protein sequence ID" value="ORC90386.1"/>
    <property type="molecule type" value="Genomic_DNA"/>
</dbReference>
<feature type="transmembrane region" description="Helical" evidence="5">
    <location>
        <begin position="481"/>
        <end position="506"/>
    </location>
</feature>
<protein>
    <submittedName>
        <fullName evidence="7">Putative amino acid permease-like protein</fullName>
    </submittedName>
</protein>
<feature type="transmembrane region" description="Helical" evidence="5">
    <location>
        <begin position="76"/>
        <end position="99"/>
    </location>
</feature>
<dbReference type="GO" id="GO:0016020">
    <property type="term" value="C:membrane"/>
    <property type="evidence" value="ECO:0007669"/>
    <property type="project" value="UniProtKB-SubCell"/>
</dbReference>
<feature type="domain" description="Amino acid transporter transmembrane" evidence="6">
    <location>
        <begin position="46"/>
        <end position="546"/>
    </location>
</feature>
<evidence type="ECO:0000259" key="6">
    <source>
        <dbReference type="Pfam" id="PF01490"/>
    </source>
</evidence>
<feature type="transmembrane region" description="Helical" evidence="5">
    <location>
        <begin position="213"/>
        <end position="230"/>
    </location>
</feature>
<evidence type="ECO:0000256" key="1">
    <source>
        <dbReference type="ARBA" id="ARBA00004141"/>
    </source>
</evidence>
<comment type="caution">
    <text evidence="7">The sequence shown here is derived from an EMBL/GenBank/DDBJ whole genome shotgun (WGS) entry which is preliminary data.</text>
</comment>
<keyword evidence="4 5" id="KW-0472">Membrane</keyword>
<evidence type="ECO:0000313" key="8">
    <source>
        <dbReference type="Proteomes" id="UP000192257"/>
    </source>
</evidence>
<feature type="transmembrane region" description="Helical" evidence="5">
    <location>
        <begin position="454"/>
        <end position="475"/>
    </location>
</feature>
<dbReference type="VEuPathDB" id="TriTrypDB:TM35_000081840"/>
<dbReference type="Proteomes" id="UP000192257">
    <property type="component" value="Unassembled WGS sequence"/>
</dbReference>
<sequence>MNSLNQPLVGDSFSVRESRHSLPTRISSHVARRLSVIGVVEAPRHGTIIAASINTLCNVIGAGVLSLPLAMYEASVAGAVVLMVYTAILAGFSTFAVVVGCEATQRFSFTEVFAFILFPSLTFEEYCGNTSNGLSEDYIEADKGGLEMEILFAQYTQNEVLRRKRRRIVTVMVELIVFLNNYGALIIYARVIADSIPPVVKGFLNASGFVATRNFWLIISGVVFFLLSCIRNMEELKWTSLVGFLTILYIVIAVVARFFTSQREKPYPNVDPKERGEINWYHVGVGIFRTMSTYGVAFAYHYNVPYFYRELAVRTPKNMMKSVYITFPVIFICYLSTGIFGYLTFGNLVSHKDVGGDIVRNYPNDDTVMNIGRLGLFLHFACVYPILSVCARRGLHRLIMHALTWCEHTERMEEEREIMHLAYQGGENVAPNRSIGTAETHIDRDVGSPEDTTFLAIVIEAFFIVSTTIVLASFISGISMVINFSGTLLGIFLMLTGPGIIAWFVFSRSRVMGFTSYKFTRLLMGFSILHITTGIVFTIVGTAFIIKSYVT</sequence>
<keyword evidence="2 5" id="KW-0812">Transmembrane</keyword>
<accession>A0A1X0P0B5</accession>
<dbReference type="GeneID" id="39983829"/>
<organism evidence="7 8">
    <name type="scientific">Trypanosoma theileri</name>
    <dbReference type="NCBI Taxonomy" id="67003"/>
    <lineage>
        <taxon>Eukaryota</taxon>
        <taxon>Discoba</taxon>
        <taxon>Euglenozoa</taxon>
        <taxon>Kinetoplastea</taxon>
        <taxon>Metakinetoplastina</taxon>
        <taxon>Trypanosomatida</taxon>
        <taxon>Trypanosomatidae</taxon>
        <taxon>Trypanosoma</taxon>
    </lineage>
</organism>
<dbReference type="InterPro" id="IPR013057">
    <property type="entry name" value="AA_transpt_TM"/>
</dbReference>
<feature type="transmembrane region" description="Helical" evidence="5">
    <location>
        <begin position="48"/>
        <end position="70"/>
    </location>
</feature>
<dbReference type="Pfam" id="PF01490">
    <property type="entry name" value="Aa_trans"/>
    <property type="match status" value="1"/>
</dbReference>